<evidence type="ECO:0000313" key="13">
    <source>
        <dbReference type="Proteomes" id="UP000233060"/>
    </source>
</evidence>
<evidence type="ECO:0000256" key="8">
    <source>
        <dbReference type="ARBA" id="ARBA00032522"/>
    </source>
</evidence>
<evidence type="ECO:0000256" key="6">
    <source>
        <dbReference type="ARBA" id="ARBA00023242"/>
    </source>
</evidence>
<dbReference type="GO" id="GO:0019774">
    <property type="term" value="C:proteasome core complex, beta-subunit complex"/>
    <property type="evidence" value="ECO:0007669"/>
    <property type="project" value="InterPro"/>
</dbReference>
<evidence type="ECO:0000256" key="4">
    <source>
        <dbReference type="ARBA" id="ARBA00022490"/>
    </source>
</evidence>
<dbReference type="GO" id="GO:0005737">
    <property type="term" value="C:cytoplasm"/>
    <property type="evidence" value="ECO:0007669"/>
    <property type="project" value="TreeGrafter"/>
</dbReference>
<sequence>MSIMSHNRGAVMAMKEKSCLAIAADRRFGIQAQMVTTDFQKIFPMGDRLYIHLTRLVTDIQTVVQCLKFRLNVCELKEGLLSEKRFGPYYTEPVIAGLDLKTFKPFICSLDLIGCPMVTDDFMVSGTCAEQMYEMCESLWESNKDLEHLFEIIFQAMRNAVDWNAVSGMGVIVHITEKDKITTRTLKALMD</sequence>
<dbReference type="PANTHER" id="PTHR32194">
    <property type="entry name" value="METALLOPROTEASE TLDD"/>
    <property type="match status" value="1"/>
</dbReference>
<dbReference type="AlphaFoldDB" id="A0A2K5LGB0"/>
<evidence type="ECO:0000256" key="3">
    <source>
        <dbReference type="ARBA" id="ARBA00016160"/>
    </source>
</evidence>
<comment type="subunit">
    <text evidence="2">The 26S proteasome consists of a 20S proteasome core and two 19S regulatory subunits. The 20S proteasome core is a barrel-shaped complex made of 28 subunits that are arranged in four stacked rings. The two outer rings are each formed by seven alpha subunits, and the two inner rings are formed by seven beta subunits. The proteolytic activity is exerted by three beta-subunits PSMB5, PSMB6 and PSMB7.</text>
</comment>
<dbReference type="OMA" id="CESLWES"/>
<evidence type="ECO:0000256" key="2">
    <source>
        <dbReference type="ARBA" id="ARBA00011656"/>
    </source>
</evidence>
<protein>
    <recommendedName>
        <fullName evidence="3">Proteasome subunit beta type-3</fullName>
    </recommendedName>
    <alternativeName>
        <fullName evidence="7">Proteasome chain 13</fullName>
    </alternativeName>
    <alternativeName>
        <fullName evidence="8">Proteasome component C10-II</fullName>
    </alternativeName>
    <alternativeName>
        <fullName evidence="11">Proteasome subunit beta-3</fullName>
    </alternativeName>
    <alternativeName>
        <fullName evidence="9">Proteasome theta chain</fullName>
    </alternativeName>
</protein>
<name>A0A2K5LGB0_CERAT</name>
<proteinExistence type="predicted"/>
<dbReference type="InterPro" id="IPR029055">
    <property type="entry name" value="Ntn_hydrolases_N"/>
</dbReference>
<comment type="subcellular location">
    <subcellularLocation>
        <location evidence="1">Nucleus</location>
    </subcellularLocation>
</comment>
<dbReference type="SUPFAM" id="SSF56235">
    <property type="entry name" value="N-terminal nucleophile aminohydrolases (Ntn hydrolases)"/>
    <property type="match status" value="1"/>
</dbReference>
<evidence type="ECO:0000256" key="10">
    <source>
        <dbReference type="ARBA" id="ARBA00049625"/>
    </source>
</evidence>
<dbReference type="GeneTree" id="ENSGT00550000074820"/>
<evidence type="ECO:0000313" key="12">
    <source>
        <dbReference type="Ensembl" id="ENSCATP00000011971.1"/>
    </source>
</evidence>
<evidence type="ECO:0000256" key="7">
    <source>
        <dbReference type="ARBA" id="ARBA00032115"/>
    </source>
</evidence>
<dbReference type="Pfam" id="PF00227">
    <property type="entry name" value="Proteasome"/>
    <property type="match status" value="1"/>
</dbReference>
<dbReference type="FunFam" id="3.60.20.10:FF:000003">
    <property type="entry name" value="Proteasome subunit beta type-3"/>
    <property type="match status" value="1"/>
</dbReference>
<dbReference type="PANTHER" id="PTHR32194:SF10">
    <property type="entry name" value="PROTEASOME SUBUNIT BETA TYPE-3"/>
    <property type="match status" value="1"/>
</dbReference>
<dbReference type="STRING" id="9531.ENSCATP00000011971"/>
<dbReference type="Proteomes" id="UP000233060">
    <property type="component" value="Unassembled WGS sequence"/>
</dbReference>
<dbReference type="GO" id="GO:0005634">
    <property type="term" value="C:nucleus"/>
    <property type="evidence" value="ECO:0007669"/>
    <property type="project" value="UniProtKB-SubCell"/>
</dbReference>
<evidence type="ECO:0000256" key="9">
    <source>
        <dbReference type="ARBA" id="ARBA00032560"/>
    </source>
</evidence>
<dbReference type="InterPro" id="IPR033811">
    <property type="entry name" value="Proteasome_beta_3"/>
</dbReference>
<dbReference type="GO" id="GO:0043161">
    <property type="term" value="P:proteasome-mediated ubiquitin-dependent protein catabolic process"/>
    <property type="evidence" value="ECO:0007669"/>
    <property type="project" value="InterPro"/>
</dbReference>
<reference evidence="12" key="1">
    <citation type="submission" date="2025-08" db="UniProtKB">
        <authorList>
            <consortium name="Ensembl"/>
        </authorList>
    </citation>
    <scope>IDENTIFICATION</scope>
</reference>
<keyword evidence="6" id="KW-0539">Nucleus</keyword>
<dbReference type="CDD" id="cd03759">
    <property type="entry name" value="proteasome_beta_type_3"/>
    <property type="match status" value="1"/>
</dbReference>
<dbReference type="Gene3D" id="3.60.20.10">
    <property type="entry name" value="Glutamine Phosphoribosylpyrophosphate, subunit 1, domain 1"/>
    <property type="match status" value="1"/>
</dbReference>
<accession>A0A2K5LGB0</accession>
<evidence type="ECO:0000256" key="11">
    <source>
        <dbReference type="ARBA" id="ARBA00081163"/>
    </source>
</evidence>
<evidence type="ECO:0000256" key="5">
    <source>
        <dbReference type="ARBA" id="ARBA00022942"/>
    </source>
</evidence>
<dbReference type="Ensembl" id="ENSCATT00000036097.1">
    <property type="protein sequence ID" value="ENSCATP00000011971.1"/>
    <property type="gene ID" value="ENSCATG00000030173.1"/>
</dbReference>
<reference evidence="12" key="2">
    <citation type="submission" date="2025-09" db="UniProtKB">
        <authorList>
            <consortium name="Ensembl"/>
        </authorList>
    </citation>
    <scope>IDENTIFICATION</scope>
</reference>
<keyword evidence="4" id="KW-0963">Cytoplasm</keyword>
<keyword evidence="13" id="KW-1185">Reference proteome</keyword>
<dbReference type="InterPro" id="IPR023333">
    <property type="entry name" value="Proteasome_suB-type"/>
</dbReference>
<dbReference type="InterPro" id="IPR001353">
    <property type="entry name" value="Proteasome_sua/b"/>
</dbReference>
<organism evidence="12 13">
    <name type="scientific">Cercocebus atys</name>
    <name type="common">Sooty mangabey</name>
    <name type="synonym">Cercocebus torquatus atys</name>
    <dbReference type="NCBI Taxonomy" id="9531"/>
    <lineage>
        <taxon>Eukaryota</taxon>
        <taxon>Metazoa</taxon>
        <taxon>Chordata</taxon>
        <taxon>Craniata</taxon>
        <taxon>Vertebrata</taxon>
        <taxon>Euteleostomi</taxon>
        <taxon>Mammalia</taxon>
        <taxon>Eutheria</taxon>
        <taxon>Euarchontoglires</taxon>
        <taxon>Primates</taxon>
        <taxon>Haplorrhini</taxon>
        <taxon>Catarrhini</taxon>
        <taxon>Cercopithecidae</taxon>
        <taxon>Cercopithecinae</taxon>
        <taxon>Cercocebus</taxon>
    </lineage>
</organism>
<keyword evidence="5" id="KW-0647">Proteasome</keyword>
<comment type="function">
    <text evidence="10">Non-catalytic component of the 20S core proteasome complex involved in the proteolytic degradation of most intracellular proteins. This complex plays numerous essential roles within the cell by associating with different regulatory particles. Associated with two 19S regulatory particles, forms the 26S proteasome and thus participates in the ATP-dependent degradation of ubiquitinated proteins. The 26S proteasome plays a key role in the maintenance of protein homeostasis by removing misfolded or damaged proteins that could impair cellular functions, and by removing proteins whose functions are no longer required. Associated with the PA200 or PA28, the 20S proteasome mediates ubiquitin-independent protein degradation. This type of proteolysis is required in several pathways including spermatogenesis (20S-PA200 complex) or generation of a subset of MHC class I-presented antigenic peptides (20S-PA28 complex).</text>
</comment>
<evidence type="ECO:0000256" key="1">
    <source>
        <dbReference type="ARBA" id="ARBA00004123"/>
    </source>
</evidence>